<comment type="similarity">
    <text evidence="2">Belongs to the 'phage' integrase family.</text>
</comment>
<dbReference type="Pfam" id="PF00589">
    <property type="entry name" value="Phage_integrase"/>
    <property type="match status" value="1"/>
</dbReference>
<dbReference type="STRING" id="270498.CHK_0520"/>
<evidence type="ECO:0000256" key="6">
    <source>
        <dbReference type="PROSITE-ProRule" id="PRU01248"/>
    </source>
</evidence>
<dbReference type="PANTHER" id="PTHR30349:SF64">
    <property type="entry name" value="PROPHAGE INTEGRASE INTD-RELATED"/>
    <property type="match status" value="1"/>
</dbReference>
<dbReference type="GO" id="GO:0006310">
    <property type="term" value="P:DNA recombination"/>
    <property type="evidence" value="ECO:0007669"/>
    <property type="project" value="UniProtKB-KW"/>
</dbReference>
<feature type="domain" description="Core-binding (CB)" evidence="8">
    <location>
        <begin position="62"/>
        <end position="144"/>
    </location>
</feature>
<dbReference type="Gene3D" id="1.10.443.10">
    <property type="entry name" value="Intergrase catalytic core"/>
    <property type="match status" value="1"/>
</dbReference>
<accession>A0A0M2NIM3</accession>
<dbReference type="EMBL" id="LAYJ01000047">
    <property type="protein sequence ID" value="KKI52003.1"/>
    <property type="molecule type" value="Genomic_DNA"/>
</dbReference>
<evidence type="ECO:0000259" key="8">
    <source>
        <dbReference type="PROSITE" id="PS51900"/>
    </source>
</evidence>
<sequence length="376" mass="44174">MPIYKMDGKRDGKNKYRVRINYIDATGKARQVDRVTYGSDEAKILELKLLQEIRHEAPAKRITLRELFDEYCEVRKNEIRESTLDKFKRIMEYHIMPELENIKLDKLAPQLLAQWKLNMENKGLSLYTKQAAFSVFRNLLNYAVKMDYISKNPLVRVGNFRNSGEIKKEMDFYTADEFKKFISVARQNAQEAEKRGFRSEWDYYVFFAIAFYTGLRKGEIHGLQWNDISKDYLSVKRSVTQKLKGEDRETPPKNTASVRTLQVPIPLKEILSEHKKRWKHYEGFSSSFKVCGGIKCLRDTSIENHNKKFALLAGVKKIRIHDFRHSHVSLLANNGINIQEIARRLGHSKIEMTWNTYSHLYPKEEEKAVEILNKII</sequence>
<gene>
    <name evidence="9" type="ORF">CHK_0520</name>
</gene>
<dbReference type="AlphaFoldDB" id="A0A0M2NIM3"/>
<dbReference type="InterPro" id="IPR013762">
    <property type="entry name" value="Integrase-like_cat_sf"/>
</dbReference>
<dbReference type="InterPro" id="IPR044068">
    <property type="entry name" value="CB"/>
</dbReference>
<evidence type="ECO:0000259" key="7">
    <source>
        <dbReference type="PROSITE" id="PS51898"/>
    </source>
</evidence>
<keyword evidence="3" id="KW-0229">DNA integration</keyword>
<dbReference type="InterPro" id="IPR010998">
    <property type="entry name" value="Integrase_recombinase_N"/>
</dbReference>
<organism evidence="9 10">
    <name type="scientific">Christensenella hongkongensis</name>
    <dbReference type="NCBI Taxonomy" id="270498"/>
    <lineage>
        <taxon>Bacteria</taxon>
        <taxon>Bacillati</taxon>
        <taxon>Bacillota</taxon>
        <taxon>Clostridia</taxon>
        <taxon>Christensenellales</taxon>
        <taxon>Christensenellaceae</taxon>
        <taxon>Christensenella</taxon>
    </lineage>
</organism>
<dbReference type="SUPFAM" id="SSF56349">
    <property type="entry name" value="DNA breaking-rejoining enzymes"/>
    <property type="match status" value="1"/>
</dbReference>
<comment type="caution">
    <text evidence="9">The sequence shown here is derived from an EMBL/GenBank/DDBJ whole genome shotgun (WGS) entry which is preliminary data.</text>
</comment>
<keyword evidence="10" id="KW-1185">Reference proteome</keyword>
<evidence type="ECO:0000313" key="10">
    <source>
        <dbReference type="Proteomes" id="UP000034076"/>
    </source>
</evidence>
<keyword evidence="4 6" id="KW-0238">DNA-binding</keyword>
<evidence type="ECO:0000256" key="2">
    <source>
        <dbReference type="ARBA" id="ARBA00008857"/>
    </source>
</evidence>
<dbReference type="RefSeq" id="WP_046442462.1">
    <property type="nucleotide sequence ID" value="NZ_LAYJ01000047.1"/>
</dbReference>
<evidence type="ECO:0000256" key="1">
    <source>
        <dbReference type="ARBA" id="ARBA00003283"/>
    </source>
</evidence>
<dbReference type="OrthoDB" id="198772at2"/>
<name>A0A0M2NIM3_9FIRM</name>
<evidence type="ECO:0000256" key="3">
    <source>
        <dbReference type="ARBA" id="ARBA00022908"/>
    </source>
</evidence>
<reference evidence="9 10" key="1">
    <citation type="submission" date="2015-04" db="EMBL/GenBank/DDBJ databases">
        <title>Draft genome sequence of bacteremic isolate Catabacter hongkongensis type strain HKU16T.</title>
        <authorList>
            <person name="Lau S.K."/>
            <person name="Teng J.L."/>
            <person name="Huang Y."/>
            <person name="Curreem S.O."/>
            <person name="Tsui S.K."/>
            <person name="Woo P.C."/>
        </authorList>
    </citation>
    <scope>NUCLEOTIDE SEQUENCE [LARGE SCALE GENOMIC DNA]</scope>
    <source>
        <strain evidence="9 10">HKU16</strain>
    </source>
</reference>
<dbReference type="InterPro" id="IPR050090">
    <property type="entry name" value="Tyrosine_recombinase_XerCD"/>
</dbReference>
<dbReference type="Pfam" id="PF14659">
    <property type="entry name" value="Phage_int_SAM_3"/>
    <property type="match status" value="1"/>
</dbReference>
<dbReference type="PANTHER" id="PTHR30349">
    <property type="entry name" value="PHAGE INTEGRASE-RELATED"/>
    <property type="match status" value="1"/>
</dbReference>
<keyword evidence="5" id="KW-0233">DNA recombination</keyword>
<protein>
    <submittedName>
        <fullName evidence="9">Integrase</fullName>
    </submittedName>
</protein>
<dbReference type="InterPro" id="IPR011010">
    <property type="entry name" value="DNA_brk_join_enz"/>
</dbReference>
<dbReference type="InterPro" id="IPR004107">
    <property type="entry name" value="Integrase_SAM-like_N"/>
</dbReference>
<evidence type="ECO:0000256" key="4">
    <source>
        <dbReference type="ARBA" id="ARBA00023125"/>
    </source>
</evidence>
<dbReference type="GO" id="GO:0015074">
    <property type="term" value="P:DNA integration"/>
    <property type="evidence" value="ECO:0007669"/>
    <property type="project" value="UniProtKB-KW"/>
</dbReference>
<dbReference type="InterPro" id="IPR002104">
    <property type="entry name" value="Integrase_catalytic"/>
</dbReference>
<proteinExistence type="inferred from homology"/>
<evidence type="ECO:0000256" key="5">
    <source>
        <dbReference type="ARBA" id="ARBA00023172"/>
    </source>
</evidence>
<dbReference type="PROSITE" id="PS51898">
    <property type="entry name" value="TYR_RECOMBINASE"/>
    <property type="match status" value="1"/>
</dbReference>
<dbReference type="Proteomes" id="UP000034076">
    <property type="component" value="Unassembled WGS sequence"/>
</dbReference>
<dbReference type="CDD" id="cd01189">
    <property type="entry name" value="INT_ICEBs1_C_like"/>
    <property type="match status" value="1"/>
</dbReference>
<comment type="function">
    <text evidence="1">Site-specific tyrosine recombinase, which acts by catalyzing the cutting and rejoining of the recombining DNA molecules.</text>
</comment>
<dbReference type="Gene3D" id="1.10.150.130">
    <property type="match status" value="1"/>
</dbReference>
<dbReference type="GO" id="GO:0003677">
    <property type="term" value="F:DNA binding"/>
    <property type="evidence" value="ECO:0007669"/>
    <property type="project" value="UniProtKB-UniRule"/>
</dbReference>
<dbReference type="PROSITE" id="PS51900">
    <property type="entry name" value="CB"/>
    <property type="match status" value="1"/>
</dbReference>
<feature type="domain" description="Tyr recombinase" evidence="7">
    <location>
        <begin position="168"/>
        <end position="370"/>
    </location>
</feature>
<evidence type="ECO:0000313" key="9">
    <source>
        <dbReference type="EMBL" id="KKI52003.1"/>
    </source>
</evidence>